<organism evidence="4 5">
    <name type="scientific">Acacia crassicarpa</name>
    <name type="common">northern wattle</name>
    <dbReference type="NCBI Taxonomy" id="499986"/>
    <lineage>
        <taxon>Eukaryota</taxon>
        <taxon>Viridiplantae</taxon>
        <taxon>Streptophyta</taxon>
        <taxon>Embryophyta</taxon>
        <taxon>Tracheophyta</taxon>
        <taxon>Spermatophyta</taxon>
        <taxon>Magnoliopsida</taxon>
        <taxon>eudicotyledons</taxon>
        <taxon>Gunneridae</taxon>
        <taxon>Pentapetalae</taxon>
        <taxon>rosids</taxon>
        <taxon>fabids</taxon>
        <taxon>Fabales</taxon>
        <taxon>Fabaceae</taxon>
        <taxon>Caesalpinioideae</taxon>
        <taxon>mimosoid clade</taxon>
        <taxon>Acacieae</taxon>
        <taxon>Acacia</taxon>
    </lineage>
</organism>
<dbReference type="EMBL" id="JAWXYG010000002">
    <property type="protein sequence ID" value="KAK4281868.1"/>
    <property type="molecule type" value="Genomic_DNA"/>
</dbReference>
<dbReference type="GO" id="GO:0032875">
    <property type="term" value="P:regulation of DNA endoreduplication"/>
    <property type="evidence" value="ECO:0007669"/>
    <property type="project" value="InterPro"/>
</dbReference>
<dbReference type="PANTHER" id="PTHR33142:SF28">
    <property type="entry name" value="CYCLIN-DEPENDENT PROTEIN KINASE INHIBITOR SMR13"/>
    <property type="match status" value="1"/>
</dbReference>
<dbReference type="InterPro" id="IPR040389">
    <property type="entry name" value="SMR"/>
</dbReference>
<evidence type="ECO:0000256" key="3">
    <source>
        <dbReference type="SAM" id="MobiDB-lite"/>
    </source>
</evidence>
<sequence length="125" mass="13993">MAPSSAKAEIINKSQKVDPRKMKKTKKKKKQESVMTRSTPPKTHHELAGDDHHNNMKKEEEEDNICASDGGCCTPKAERFKIPEVVSCPPAPKKTGVFQNYSSIRSPIAFFSSPDIDLFFSSLRN</sequence>
<accession>A0AAE1TE93</accession>
<proteinExistence type="predicted"/>
<dbReference type="AlphaFoldDB" id="A0AAE1TE93"/>
<comment type="caution">
    <text evidence="4">The sequence shown here is derived from an EMBL/GenBank/DDBJ whole genome shotgun (WGS) entry which is preliminary data.</text>
</comment>
<keyword evidence="1" id="KW-0649">Protein kinase inhibitor</keyword>
<protein>
    <submittedName>
        <fullName evidence="4">Uncharacterized protein</fullName>
    </submittedName>
</protein>
<evidence type="ECO:0000256" key="1">
    <source>
        <dbReference type="ARBA" id="ARBA00023013"/>
    </source>
</evidence>
<feature type="region of interest" description="Disordered" evidence="3">
    <location>
        <begin position="1"/>
        <end position="66"/>
    </location>
</feature>
<dbReference type="PANTHER" id="PTHR33142">
    <property type="entry name" value="CYCLIN-DEPENDENT PROTEIN KINASE INHIBITOR SMR13"/>
    <property type="match status" value="1"/>
</dbReference>
<feature type="compositionally biased region" description="Basic and acidic residues" evidence="3">
    <location>
        <begin position="43"/>
        <end position="59"/>
    </location>
</feature>
<dbReference type="GO" id="GO:0005634">
    <property type="term" value="C:nucleus"/>
    <property type="evidence" value="ECO:0007669"/>
    <property type="project" value="TreeGrafter"/>
</dbReference>
<gene>
    <name evidence="4" type="ORF">QN277_013314</name>
</gene>
<evidence type="ECO:0000313" key="4">
    <source>
        <dbReference type="EMBL" id="KAK4281868.1"/>
    </source>
</evidence>
<dbReference type="GO" id="GO:0004860">
    <property type="term" value="F:protein kinase inhibitor activity"/>
    <property type="evidence" value="ECO:0007669"/>
    <property type="project" value="UniProtKB-KW"/>
</dbReference>
<keyword evidence="2" id="KW-0131">Cell cycle</keyword>
<keyword evidence="5" id="KW-1185">Reference proteome</keyword>
<evidence type="ECO:0000256" key="2">
    <source>
        <dbReference type="ARBA" id="ARBA00023306"/>
    </source>
</evidence>
<evidence type="ECO:0000313" key="5">
    <source>
        <dbReference type="Proteomes" id="UP001293593"/>
    </source>
</evidence>
<feature type="compositionally biased region" description="Basic residues" evidence="3">
    <location>
        <begin position="21"/>
        <end position="30"/>
    </location>
</feature>
<name>A0AAE1TE93_9FABA</name>
<reference evidence="4" key="1">
    <citation type="submission" date="2023-10" db="EMBL/GenBank/DDBJ databases">
        <title>Chromosome-level genome of the transformable northern wattle, Acacia crassicarpa.</title>
        <authorList>
            <person name="Massaro I."/>
            <person name="Sinha N.R."/>
            <person name="Poethig S."/>
            <person name="Leichty A.R."/>
        </authorList>
    </citation>
    <scope>NUCLEOTIDE SEQUENCE</scope>
    <source>
        <strain evidence="4">Acra3RX</strain>
        <tissue evidence="4">Leaf</tissue>
    </source>
</reference>
<dbReference type="Proteomes" id="UP001293593">
    <property type="component" value="Unassembled WGS sequence"/>
</dbReference>